<proteinExistence type="predicted"/>
<comment type="caution">
    <text evidence="2">The sequence shown here is derived from an EMBL/GenBank/DDBJ whole genome shotgun (WGS) entry which is preliminary data.</text>
</comment>
<dbReference type="SUPFAM" id="SSF52821">
    <property type="entry name" value="Rhodanese/Cell cycle control phosphatase"/>
    <property type="match status" value="1"/>
</dbReference>
<accession>A0A6M0CJS9</accession>
<dbReference type="InterPro" id="IPR036873">
    <property type="entry name" value="Rhodanese-like_dom_sf"/>
</dbReference>
<dbReference type="PANTHER" id="PTHR43031">
    <property type="entry name" value="FAD-DEPENDENT OXIDOREDUCTASE"/>
    <property type="match status" value="1"/>
</dbReference>
<dbReference type="InterPro" id="IPR001763">
    <property type="entry name" value="Rhodanese-like_dom"/>
</dbReference>
<dbReference type="PANTHER" id="PTHR43031:SF1">
    <property type="entry name" value="PYRIDINE NUCLEOTIDE-DISULPHIDE OXIDOREDUCTASE"/>
    <property type="match status" value="1"/>
</dbReference>
<evidence type="ECO:0000259" key="1">
    <source>
        <dbReference type="PROSITE" id="PS50206"/>
    </source>
</evidence>
<evidence type="ECO:0000313" key="3">
    <source>
        <dbReference type="Proteomes" id="UP000474296"/>
    </source>
</evidence>
<evidence type="ECO:0000313" key="2">
    <source>
        <dbReference type="EMBL" id="NER18198.1"/>
    </source>
</evidence>
<dbReference type="AlphaFoldDB" id="A0A6M0CJS9"/>
<sequence>MKNFLSIALFLFVIVGNAQSLDSLLQKLNKQNVPYMTIDSLAKNQDAILLDAREESEFLVSRIENAVYVGYDQFNLRKTKKSLVDKDQKIVVYCSLGVRSEHIAYKLKKAGYTNVYNLYGGIFEWKNKGNPIYNNQKLKTDSIHVFSKEWGQYAKKGIPVY</sequence>
<dbReference type="Gene3D" id="3.40.250.10">
    <property type="entry name" value="Rhodanese-like domain"/>
    <property type="match status" value="1"/>
</dbReference>
<reference evidence="2 3" key="1">
    <citation type="submission" date="2020-01" db="EMBL/GenBank/DDBJ databases">
        <title>Spongiivirga citrea KCTC 32990T.</title>
        <authorList>
            <person name="Wang G."/>
        </authorList>
    </citation>
    <scope>NUCLEOTIDE SEQUENCE [LARGE SCALE GENOMIC DNA]</scope>
    <source>
        <strain evidence="2 3">KCTC 32990</strain>
    </source>
</reference>
<dbReference type="EMBL" id="JAABOQ010000005">
    <property type="protein sequence ID" value="NER18198.1"/>
    <property type="molecule type" value="Genomic_DNA"/>
</dbReference>
<keyword evidence="3" id="KW-1185">Reference proteome</keyword>
<protein>
    <submittedName>
        <fullName evidence="2">Rhodanese-like domain-containing protein</fullName>
    </submittedName>
</protein>
<feature type="domain" description="Rhodanese" evidence="1">
    <location>
        <begin position="43"/>
        <end position="134"/>
    </location>
</feature>
<dbReference type="RefSeq" id="WP_164032875.1">
    <property type="nucleotide sequence ID" value="NZ_JAABOQ010000005.1"/>
</dbReference>
<dbReference type="CDD" id="cd00158">
    <property type="entry name" value="RHOD"/>
    <property type="match status" value="1"/>
</dbReference>
<dbReference type="NCBIfam" id="NF045521">
    <property type="entry name" value="rhoda_near_glyco"/>
    <property type="match status" value="1"/>
</dbReference>
<dbReference type="Pfam" id="PF00581">
    <property type="entry name" value="Rhodanese"/>
    <property type="match status" value="1"/>
</dbReference>
<organism evidence="2 3">
    <name type="scientific">Spongiivirga citrea</name>
    <dbReference type="NCBI Taxonomy" id="1481457"/>
    <lineage>
        <taxon>Bacteria</taxon>
        <taxon>Pseudomonadati</taxon>
        <taxon>Bacteroidota</taxon>
        <taxon>Flavobacteriia</taxon>
        <taxon>Flavobacteriales</taxon>
        <taxon>Flavobacteriaceae</taxon>
        <taxon>Spongiivirga</taxon>
    </lineage>
</organism>
<dbReference type="PROSITE" id="PS50206">
    <property type="entry name" value="RHODANESE_3"/>
    <property type="match status" value="1"/>
</dbReference>
<dbReference type="InterPro" id="IPR050229">
    <property type="entry name" value="GlpE_sulfurtransferase"/>
</dbReference>
<gene>
    <name evidence="2" type="ORF">GWK10_13310</name>
</gene>
<name>A0A6M0CJS9_9FLAO</name>
<dbReference type="SMART" id="SM00450">
    <property type="entry name" value="RHOD"/>
    <property type="match status" value="1"/>
</dbReference>
<dbReference type="Proteomes" id="UP000474296">
    <property type="component" value="Unassembled WGS sequence"/>
</dbReference>